<gene>
    <name evidence="2" type="ORF">FDG2_4674</name>
</gene>
<sequence length="102" mass="9956">MAGDIGGRSESGFAGAASADPAPGSNPVGAGLAVAVTDVRWPEEAGSVPPGVDGAAPDGMRTLSACAPDEPILPRRATASAPEITSMVTTPAAVAIHLPRGR</sequence>
<evidence type="ECO:0000313" key="2">
    <source>
        <dbReference type="EMBL" id="SBW25770.1"/>
    </source>
</evidence>
<proteinExistence type="predicted"/>
<evidence type="ECO:0000313" key="3">
    <source>
        <dbReference type="Proteomes" id="UP000199013"/>
    </source>
</evidence>
<dbReference type="AlphaFoldDB" id="A0A1C3P7K3"/>
<dbReference type="EMBL" id="FLUV01001954">
    <property type="protein sequence ID" value="SBW25770.1"/>
    <property type="molecule type" value="Genomic_DNA"/>
</dbReference>
<feature type="region of interest" description="Disordered" evidence="1">
    <location>
        <begin position="1"/>
        <end position="30"/>
    </location>
</feature>
<keyword evidence="3" id="KW-1185">Reference proteome</keyword>
<name>A0A1C3P7K3_9ACTN</name>
<reference evidence="3" key="1">
    <citation type="submission" date="2016-02" db="EMBL/GenBank/DDBJ databases">
        <authorList>
            <person name="Wibberg D."/>
        </authorList>
    </citation>
    <scope>NUCLEOTIDE SEQUENCE [LARGE SCALE GENOMIC DNA]</scope>
</reference>
<organism evidence="2 3">
    <name type="scientific">Candidatus Protofrankia californiensis</name>
    <dbReference type="NCBI Taxonomy" id="1839754"/>
    <lineage>
        <taxon>Bacteria</taxon>
        <taxon>Bacillati</taxon>
        <taxon>Actinomycetota</taxon>
        <taxon>Actinomycetes</taxon>
        <taxon>Frankiales</taxon>
        <taxon>Frankiaceae</taxon>
        <taxon>Protofrankia</taxon>
    </lineage>
</organism>
<accession>A0A1C3P7K3</accession>
<dbReference type="Proteomes" id="UP000199013">
    <property type="component" value="Unassembled WGS sequence"/>
</dbReference>
<protein>
    <submittedName>
        <fullName evidence="2">Uncharacterized protein</fullName>
    </submittedName>
</protein>
<evidence type="ECO:0000256" key="1">
    <source>
        <dbReference type="SAM" id="MobiDB-lite"/>
    </source>
</evidence>
<feature type="compositionally biased region" description="Low complexity" evidence="1">
    <location>
        <begin position="11"/>
        <end position="27"/>
    </location>
</feature>